<dbReference type="Pfam" id="PF00296">
    <property type="entry name" value="Bac_luciferase"/>
    <property type="match status" value="2"/>
</dbReference>
<name>A0ABU1FRD7_9MICC</name>
<feature type="domain" description="Luciferase-like" evidence="2">
    <location>
        <begin position="20"/>
        <end position="123"/>
    </location>
</feature>
<feature type="compositionally biased region" description="Basic residues" evidence="1">
    <location>
        <begin position="123"/>
        <end position="132"/>
    </location>
</feature>
<evidence type="ECO:0000313" key="3">
    <source>
        <dbReference type="EMBL" id="MDR5711219.1"/>
    </source>
</evidence>
<dbReference type="EMBL" id="JAVKGT010000006">
    <property type="protein sequence ID" value="MDR5711219.1"/>
    <property type="molecule type" value="Genomic_DNA"/>
</dbReference>
<dbReference type="PANTHER" id="PTHR30137">
    <property type="entry name" value="LUCIFERASE-LIKE MONOOXYGENASE"/>
    <property type="match status" value="1"/>
</dbReference>
<dbReference type="SUPFAM" id="SSF51679">
    <property type="entry name" value="Bacterial luciferase-like"/>
    <property type="match status" value="1"/>
</dbReference>
<dbReference type="RefSeq" id="WP_310536604.1">
    <property type="nucleotide sequence ID" value="NZ_BAAAOC010000092.1"/>
</dbReference>
<comment type="caution">
    <text evidence="3">The sequence shown here is derived from an EMBL/GenBank/DDBJ whole genome shotgun (WGS) entry which is preliminary data.</text>
</comment>
<reference evidence="4" key="1">
    <citation type="submission" date="2023-07" db="EMBL/GenBank/DDBJ databases">
        <title>Description of three actinobacteria isolated from air of manufacturing shop in a pharmaceutical factory.</title>
        <authorList>
            <person name="Zhang D.-F."/>
        </authorList>
    </citation>
    <scope>NUCLEOTIDE SEQUENCE [LARGE SCALE GENOMIC DNA]</scope>
    <source>
        <strain evidence="4">CCTCC AB 207010</strain>
    </source>
</reference>
<dbReference type="InterPro" id="IPR011251">
    <property type="entry name" value="Luciferase-like_dom"/>
</dbReference>
<organism evidence="3 4">
    <name type="scientific">Nesterenkonia flava</name>
    <dbReference type="NCBI Taxonomy" id="469799"/>
    <lineage>
        <taxon>Bacteria</taxon>
        <taxon>Bacillati</taxon>
        <taxon>Actinomycetota</taxon>
        <taxon>Actinomycetes</taxon>
        <taxon>Micrococcales</taxon>
        <taxon>Micrococcaceae</taxon>
        <taxon>Nesterenkonia</taxon>
    </lineage>
</organism>
<dbReference type="CDD" id="cd00347">
    <property type="entry name" value="Flavin_utilizing_monoxygenases"/>
    <property type="match status" value="1"/>
</dbReference>
<evidence type="ECO:0000259" key="2">
    <source>
        <dbReference type="Pfam" id="PF00296"/>
    </source>
</evidence>
<feature type="region of interest" description="Disordered" evidence="1">
    <location>
        <begin position="118"/>
        <end position="152"/>
    </location>
</feature>
<dbReference type="InterPro" id="IPR036661">
    <property type="entry name" value="Luciferase-like_sf"/>
</dbReference>
<dbReference type="Proteomes" id="UP001260872">
    <property type="component" value="Unassembled WGS sequence"/>
</dbReference>
<dbReference type="InterPro" id="IPR050766">
    <property type="entry name" value="Bact_Lucif_Oxidored"/>
</dbReference>
<protein>
    <submittedName>
        <fullName evidence="3">LLM class flavin-dependent oxidoreductase</fullName>
    </submittedName>
</protein>
<keyword evidence="4" id="KW-1185">Reference proteome</keyword>
<feature type="domain" description="Luciferase-like" evidence="2">
    <location>
        <begin position="215"/>
        <end position="367"/>
    </location>
</feature>
<accession>A0ABU1FRD7</accession>
<dbReference type="PANTHER" id="PTHR30137:SF6">
    <property type="entry name" value="LUCIFERASE-LIKE MONOOXYGENASE"/>
    <property type="match status" value="1"/>
</dbReference>
<sequence length="403" mass="43552">MFRETTVSRSIRVNTVLNVFDLVPRSAGQRPEEAMAASLELARRAEDYGYHRLWFGEHHLNPGVMGYSPALVMALAGSVTTRLRVGSGAVLAGARSALSIAEEFSLLQAALPGRIDLGLGRSPVRRPPHGKRPSAGSASAHTPRGRPPTQPLTHAARDRISTEGLLLPAAPDLSHLLASERYAATAELLAPPADSPPYAEFIDQVRSFLDHTAQVSGSPLPDATQDTDGTPQVWVLGSSAGESAEAAGRRGLRFGANYHVAPSNALDAVEHYRSHFVPHEHLERPTVMVSAEVLVADSHTEAERLAHGYDTWVHSIRSGEGAIPYPRPGEAAALTGDQRRLVEDRVRTRFVGTPGEVIEHLRVLQRATSADELLISTITHDPAARLRSYELLAESWDAKAPRT</sequence>
<proteinExistence type="predicted"/>
<evidence type="ECO:0000313" key="4">
    <source>
        <dbReference type="Proteomes" id="UP001260872"/>
    </source>
</evidence>
<dbReference type="Gene3D" id="3.20.20.30">
    <property type="entry name" value="Luciferase-like domain"/>
    <property type="match status" value="1"/>
</dbReference>
<gene>
    <name evidence="3" type="ORF">RH857_03560</name>
</gene>
<evidence type="ECO:0000256" key="1">
    <source>
        <dbReference type="SAM" id="MobiDB-lite"/>
    </source>
</evidence>